<evidence type="ECO:0000313" key="3">
    <source>
        <dbReference type="Proteomes" id="UP000605676"/>
    </source>
</evidence>
<dbReference type="InterPro" id="IPR029044">
    <property type="entry name" value="Nucleotide-diphossugar_trans"/>
</dbReference>
<evidence type="ECO:0000259" key="1">
    <source>
        <dbReference type="Pfam" id="PF00535"/>
    </source>
</evidence>
<dbReference type="RefSeq" id="WP_200467151.1">
    <property type="nucleotide sequence ID" value="NZ_JAENRR010000106.1"/>
</dbReference>
<dbReference type="PANTHER" id="PTHR22916">
    <property type="entry name" value="GLYCOSYLTRANSFERASE"/>
    <property type="match status" value="1"/>
</dbReference>
<accession>A0ABS1HQG6</accession>
<sequence>MDYPKITIVTPSYNQEEFIERTIRSVINQNYPNLEYIIIDGGSTDGSVDIIKKYEKEISYWVSEPDNGQSEAINKGFSRASGILINWLNSDDELYPGTLHLIAAYYLKNSDKHVFYGDRTIVDRDGRIIGINEGPSFKRSEAKFILKIPQETTFFTKELYYKVGGLNNELHYTMDVDLWYRFLELSDFVHIPYFLGAYREHNLSKSVEVFGPNKRSDKAQKEIERFSQLYSSKFRRIPKVRKLLFTLNQLRLILEKSSKKRRLEIEAIHEIISGDKMVF</sequence>
<comment type="caution">
    <text evidence="2">The sequence shown here is derived from an EMBL/GenBank/DDBJ whole genome shotgun (WGS) entry which is preliminary data.</text>
</comment>
<reference evidence="2 3" key="1">
    <citation type="submission" date="2021-01" db="EMBL/GenBank/DDBJ databases">
        <title>Carboxyliciviraga sp.nov., isolated from coastal sediments.</title>
        <authorList>
            <person name="Lu D."/>
            <person name="Zhang T."/>
        </authorList>
    </citation>
    <scope>NUCLEOTIDE SEQUENCE [LARGE SCALE GENOMIC DNA]</scope>
    <source>
        <strain evidence="2 3">N1Y132</strain>
    </source>
</reference>
<dbReference type="Gene3D" id="3.90.550.10">
    <property type="entry name" value="Spore Coat Polysaccharide Biosynthesis Protein SpsA, Chain A"/>
    <property type="match status" value="1"/>
</dbReference>
<protein>
    <submittedName>
        <fullName evidence="2">Glycosyltransferase</fullName>
    </submittedName>
</protein>
<evidence type="ECO:0000313" key="2">
    <source>
        <dbReference type="EMBL" id="MBK3519932.1"/>
    </source>
</evidence>
<dbReference type="PANTHER" id="PTHR22916:SF65">
    <property type="entry name" value="SLR1065 PROTEIN"/>
    <property type="match status" value="1"/>
</dbReference>
<dbReference type="Pfam" id="PF00535">
    <property type="entry name" value="Glycos_transf_2"/>
    <property type="match status" value="1"/>
</dbReference>
<keyword evidence="3" id="KW-1185">Reference proteome</keyword>
<proteinExistence type="predicted"/>
<gene>
    <name evidence="2" type="ORF">JIV24_21515</name>
</gene>
<organism evidence="2 3">
    <name type="scientific">Carboxylicivirga marina</name>
    <dbReference type="NCBI Taxonomy" id="2800988"/>
    <lineage>
        <taxon>Bacteria</taxon>
        <taxon>Pseudomonadati</taxon>
        <taxon>Bacteroidota</taxon>
        <taxon>Bacteroidia</taxon>
        <taxon>Marinilabiliales</taxon>
        <taxon>Marinilabiliaceae</taxon>
        <taxon>Carboxylicivirga</taxon>
    </lineage>
</organism>
<dbReference type="InterPro" id="IPR001173">
    <property type="entry name" value="Glyco_trans_2-like"/>
</dbReference>
<name>A0ABS1HQG6_9BACT</name>
<dbReference type="Proteomes" id="UP000605676">
    <property type="component" value="Unassembled WGS sequence"/>
</dbReference>
<feature type="domain" description="Glycosyltransferase 2-like" evidence="1">
    <location>
        <begin position="7"/>
        <end position="131"/>
    </location>
</feature>
<dbReference type="EMBL" id="JAENRR010000106">
    <property type="protein sequence ID" value="MBK3519932.1"/>
    <property type="molecule type" value="Genomic_DNA"/>
</dbReference>
<dbReference type="SUPFAM" id="SSF53448">
    <property type="entry name" value="Nucleotide-diphospho-sugar transferases"/>
    <property type="match status" value="1"/>
</dbReference>
<dbReference type="CDD" id="cd06433">
    <property type="entry name" value="GT_2_WfgS_like"/>
    <property type="match status" value="1"/>
</dbReference>